<evidence type="ECO:0000313" key="2">
    <source>
        <dbReference type="Proteomes" id="UP001458415"/>
    </source>
</evidence>
<accession>A0ABV1VW63</accession>
<keyword evidence="2" id="KW-1185">Reference proteome</keyword>
<protein>
    <submittedName>
        <fullName evidence="1">DUF1877 family protein</fullName>
    </submittedName>
</protein>
<dbReference type="RefSeq" id="WP_086727099.1">
    <property type="nucleotide sequence ID" value="NZ_MUBM01000167.1"/>
</dbReference>
<gene>
    <name evidence="1" type="ORF">ABT317_03740</name>
</gene>
<dbReference type="Proteomes" id="UP001458415">
    <property type="component" value="Unassembled WGS sequence"/>
</dbReference>
<comment type="caution">
    <text evidence="1">The sequence shown here is derived from an EMBL/GenBank/DDBJ whole genome shotgun (WGS) entry which is preliminary data.</text>
</comment>
<evidence type="ECO:0000313" key="1">
    <source>
        <dbReference type="EMBL" id="MER6976170.1"/>
    </source>
</evidence>
<dbReference type="InterPro" id="IPR035944">
    <property type="entry name" value="YfbM-like_sf"/>
</dbReference>
<sequence>MGYHLHLIAVREDELRDDAAWLDELFDAAWDAEPAPDTVQMVVQKDFVALDRLVCGEEKHAIGPEEPASLLICGGRPVYHPRHQEGPPYVLLTAAEVRLAGRFVESTDFEELWAAAGDEFEHDPVGREEGEMRAMFRRYYERLRDTYGRAAGEDRAMAKHFSF</sequence>
<reference evidence="1 2" key="1">
    <citation type="submission" date="2024-06" db="EMBL/GenBank/DDBJ databases">
        <title>The Natural Products Discovery Center: Release of the First 8490 Sequenced Strains for Exploring Actinobacteria Biosynthetic Diversity.</title>
        <authorList>
            <person name="Kalkreuter E."/>
            <person name="Kautsar S.A."/>
            <person name="Yang D."/>
            <person name="Bader C.D."/>
            <person name="Teijaro C.N."/>
            <person name="Fluegel L."/>
            <person name="Davis C.M."/>
            <person name="Simpson J.R."/>
            <person name="Lauterbach L."/>
            <person name="Steele A.D."/>
            <person name="Gui C."/>
            <person name="Meng S."/>
            <person name="Li G."/>
            <person name="Viehrig K."/>
            <person name="Ye F."/>
            <person name="Su P."/>
            <person name="Kiefer A.F."/>
            <person name="Nichols A."/>
            <person name="Cepeda A.J."/>
            <person name="Yan W."/>
            <person name="Fan B."/>
            <person name="Jiang Y."/>
            <person name="Adhikari A."/>
            <person name="Zheng C.-J."/>
            <person name="Schuster L."/>
            <person name="Cowan T.M."/>
            <person name="Smanski M.J."/>
            <person name="Chevrette M.G."/>
            <person name="De Carvalho L.P.S."/>
            <person name="Shen B."/>
        </authorList>
    </citation>
    <scope>NUCLEOTIDE SEQUENCE [LARGE SCALE GENOMIC DNA]</scope>
    <source>
        <strain evidence="1 2">NPDC000634</strain>
    </source>
</reference>
<dbReference type="Gene3D" id="3.40.1760.10">
    <property type="entry name" value="YfbM-like super family"/>
    <property type="match status" value="1"/>
</dbReference>
<organism evidence="1 2">
    <name type="scientific">Streptomyces carpinensis</name>
    <dbReference type="NCBI Taxonomy" id="66369"/>
    <lineage>
        <taxon>Bacteria</taxon>
        <taxon>Bacillati</taxon>
        <taxon>Actinomycetota</taxon>
        <taxon>Actinomycetes</taxon>
        <taxon>Kitasatosporales</taxon>
        <taxon>Streptomycetaceae</taxon>
        <taxon>Streptomyces</taxon>
    </lineage>
</organism>
<name>A0ABV1VW63_9ACTN</name>
<dbReference type="Pfam" id="PF08974">
    <property type="entry name" value="DUF1877"/>
    <property type="match status" value="1"/>
</dbReference>
<proteinExistence type="predicted"/>
<dbReference type="InterPro" id="IPR015068">
    <property type="entry name" value="DUF1877"/>
</dbReference>
<dbReference type="EMBL" id="JBEPCU010000027">
    <property type="protein sequence ID" value="MER6976170.1"/>
    <property type="molecule type" value="Genomic_DNA"/>
</dbReference>